<comment type="subunit">
    <text evidence="1">Interacts with the portal protein. Interacts with gp15.</text>
</comment>
<dbReference type="InterPro" id="IPR038996">
    <property type="entry name" value="Gp14"/>
</dbReference>
<comment type="subcellular location">
    <subcellularLocation>
        <location evidence="1">Virion</location>
    </subcellularLocation>
    <subcellularLocation>
        <location evidence="1">Host cell outer membrane</location>
    </subcellularLocation>
</comment>
<keyword evidence="1" id="KW-1171">Viral genome ejection through host cell envelope</keyword>
<keyword evidence="1" id="KW-1162">Viral penetration into host cytoplasm</keyword>
<comment type="similarity">
    <text evidence="1">Belongs to the T7virus internal virion protein gp14 family.</text>
</comment>
<evidence type="ECO:0000313" key="2">
    <source>
        <dbReference type="EMBL" id="WQY99545.1"/>
    </source>
</evidence>
<proteinExistence type="inferred from homology"/>
<accession>A0ABZ0ZWY5</accession>
<keyword evidence="1" id="KW-1043">Host membrane</keyword>
<keyword evidence="1" id="KW-1244">Viral short tail ejection system</keyword>
<name>A0ABZ0ZWY5_9CAUD</name>
<organism evidence="2 3">
    <name type="scientific">Enterobacter phage NJ2</name>
    <dbReference type="NCBI Taxonomy" id="3108955"/>
    <lineage>
        <taxon>Viruses</taxon>
        <taxon>Duplodnaviria</taxon>
        <taxon>Heunggongvirae</taxon>
        <taxon>Uroviricota</taxon>
        <taxon>Caudoviricetes</taxon>
        <taxon>Autographivirales</taxon>
        <taxon>Autotranscriptaviridae</taxon>
        <taxon>Studiervirinae</taxon>
        <taxon>Yuanmingyuanvirus</taxon>
        <taxon>Yuanmingyuanvirus NJ2</taxon>
    </lineage>
</organism>
<dbReference type="Proteomes" id="UP001323120">
    <property type="component" value="Segment"/>
</dbReference>
<evidence type="ECO:0000256" key="1">
    <source>
        <dbReference type="HAMAP-Rule" id="MF_04118"/>
    </source>
</evidence>
<protein>
    <recommendedName>
        <fullName evidence="1">Internal virion protein gp14</fullName>
    </recommendedName>
</protein>
<sequence length="204" mass="22543">MCWMAAIPIAMQGAQMMMGNAQGEQAKAATIDQQRRQAIEMVREMNYKDADLRLQERGTLEAASQELTGMSMNKVRNMGTIRAAIGEGNLEGNSMDRVARVTEGDMIRAANGVTENYKRDYASIFAERLGQHSNTIRQIEQMQKSEPRLKGKLETIIDPLGLGVTKLVDVFTVGGAFERKLGRKWAAKAKASDAKSTGQNNTMR</sequence>
<keyword evidence="1" id="KW-1160">Virus entry into host cell</keyword>
<dbReference type="EMBL" id="OR822025">
    <property type="protein sequence ID" value="WQY99545.1"/>
    <property type="molecule type" value="Genomic_DNA"/>
</dbReference>
<reference evidence="2 3" key="1">
    <citation type="submission" date="2023-11" db="EMBL/GenBank/DDBJ databases">
        <title>Complete genome sequence of bacteriophage Apdecimavirus NJ2 which infects Enterobacter cloacae.</title>
        <authorList>
            <person name="Liu Y."/>
        </authorList>
    </citation>
    <scope>NUCLEOTIDE SEQUENCE [LARGE SCALE GENOMIC DNA]</scope>
</reference>
<evidence type="ECO:0000313" key="3">
    <source>
        <dbReference type="Proteomes" id="UP001323120"/>
    </source>
</evidence>
<dbReference type="Pfam" id="PF24072">
    <property type="entry name" value="T7_gp14"/>
    <property type="match status" value="1"/>
</dbReference>
<comment type="function">
    <text evidence="1">Component of the cylindrical core that assembles on the inner surface of the capsid during capsid formation and plays a role in viral DNA ejection into the host cell. The inner core is composed of stacked rings of gp14, gp15 and gp16 proteins. Following binding to the host cell surface, the internal core is disassembled and gp14 is ejected along with gp15 and gp16 into the infected cell. May form a simple channel spanning the outer membrane.</text>
</comment>
<keyword evidence="1" id="KW-0472">Membrane</keyword>
<dbReference type="HAMAP" id="MF_04118">
    <property type="entry name" value="GP14_T7"/>
    <property type="match status" value="1"/>
</dbReference>
<keyword evidence="1" id="KW-1033">Host cell outer membrane</keyword>
<keyword evidence="1" id="KW-0946">Virion</keyword>
<keyword evidence="3" id="KW-1185">Reference proteome</keyword>